<dbReference type="Gene3D" id="1.20.1280.50">
    <property type="match status" value="1"/>
</dbReference>
<name>A0ABD0XQR4_UMBPY</name>
<dbReference type="SUPFAM" id="SSF81383">
    <property type="entry name" value="F-box domain"/>
    <property type="match status" value="1"/>
</dbReference>
<dbReference type="SMART" id="SM00256">
    <property type="entry name" value="FBOX"/>
    <property type="match status" value="1"/>
</dbReference>
<organism evidence="3 4">
    <name type="scientific">Umbra pygmaea</name>
    <name type="common">Eastern mudminnow</name>
    <dbReference type="NCBI Taxonomy" id="75934"/>
    <lineage>
        <taxon>Eukaryota</taxon>
        <taxon>Metazoa</taxon>
        <taxon>Chordata</taxon>
        <taxon>Craniata</taxon>
        <taxon>Vertebrata</taxon>
        <taxon>Euteleostomi</taxon>
        <taxon>Actinopterygii</taxon>
        <taxon>Neopterygii</taxon>
        <taxon>Teleostei</taxon>
        <taxon>Protacanthopterygii</taxon>
        <taxon>Esociformes</taxon>
        <taxon>Umbridae</taxon>
        <taxon>Umbra</taxon>
    </lineage>
</organism>
<dbReference type="PROSITE" id="PS50181">
    <property type="entry name" value="FBOX"/>
    <property type="match status" value="1"/>
</dbReference>
<proteinExistence type="predicted"/>
<dbReference type="AlphaFoldDB" id="A0ABD0XQR4"/>
<sequence length="153" mass="17932">MQHVSKRNSNAYFFCEKSPTLISVKETCPKNFAETLPMEMSLRIFSELDIDSLCSSSLTCKLWHRIIEGTDHLWKNHCLTVRAFCQQEIDGDRQNGLSWKVTLVRNYRRGFLKREWLRGSFSNIRSADDLLNKHMCTLDVETWGEILDAELER</sequence>
<evidence type="ECO:0000259" key="2">
    <source>
        <dbReference type="PROSITE" id="PS50181"/>
    </source>
</evidence>
<dbReference type="GO" id="GO:0031146">
    <property type="term" value="P:SCF-dependent proteasomal ubiquitin-dependent protein catabolic process"/>
    <property type="evidence" value="ECO:0007669"/>
    <property type="project" value="UniProtKB-UniRule"/>
</dbReference>
<comment type="caution">
    <text evidence="3">The sequence shown here is derived from an EMBL/GenBank/DDBJ whole genome shotgun (WGS) entry which is preliminary data.</text>
</comment>
<protein>
    <recommendedName>
        <fullName evidence="2">F-box domain-containing protein</fullName>
    </recommendedName>
</protein>
<reference evidence="3 4" key="1">
    <citation type="submission" date="2024-06" db="EMBL/GenBank/DDBJ databases">
        <authorList>
            <person name="Pan Q."/>
            <person name="Wen M."/>
            <person name="Jouanno E."/>
            <person name="Zahm M."/>
            <person name="Klopp C."/>
            <person name="Cabau C."/>
            <person name="Louis A."/>
            <person name="Berthelot C."/>
            <person name="Parey E."/>
            <person name="Roest Crollius H."/>
            <person name="Montfort J."/>
            <person name="Robinson-Rechavi M."/>
            <person name="Bouchez O."/>
            <person name="Lampietro C."/>
            <person name="Lopez Roques C."/>
            <person name="Donnadieu C."/>
            <person name="Postlethwait J."/>
            <person name="Bobe J."/>
            <person name="Verreycken H."/>
            <person name="Guiguen Y."/>
        </authorList>
    </citation>
    <scope>NUCLEOTIDE SEQUENCE [LARGE SCALE GENOMIC DNA]</scope>
    <source>
        <strain evidence="3">Up_M1</strain>
        <tissue evidence="3">Testis</tissue>
    </source>
</reference>
<accession>A0ABD0XQR4</accession>
<dbReference type="InterPro" id="IPR036047">
    <property type="entry name" value="F-box-like_dom_sf"/>
</dbReference>
<evidence type="ECO:0000313" key="4">
    <source>
        <dbReference type="Proteomes" id="UP001557470"/>
    </source>
</evidence>
<gene>
    <name evidence="3" type="ORF">UPYG_G00068190</name>
</gene>
<dbReference type="EMBL" id="JAGEUA010000002">
    <property type="protein sequence ID" value="KAL1006130.1"/>
    <property type="molecule type" value="Genomic_DNA"/>
</dbReference>
<dbReference type="Pfam" id="PF12937">
    <property type="entry name" value="F-box-like"/>
    <property type="match status" value="1"/>
</dbReference>
<dbReference type="Proteomes" id="UP001557470">
    <property type="component" value="Unassembled WGS sequence"/>
</dbReference>
<keyword evidence="4" id="KW-1185">Reference proteome</keyword>
<comment type="pathway">
    <text evidence="1">Protein modification; protein ubiquitination.</text>
</comment>
<dbReference type="GO" id="GO:0019005">
    <property type="term" value="C:SCF ubiquitin ligase complex"/>
    <property type="evidence" value="ECO:0007669"/>
    <property type="project" value="UniProtKB-UniRule"/>
</dbReference>
<dbReference type="PANTHER" id="PTHR12874:SF9">
    <property type="entry name" value="F-BOX ONLY PROTEIN 48"/>
    <property type="match status" value="1"/>
</dbReference>
<keyword evidence="1" id="KW-0833">Ubl conjugation pathway</keyword>
<evidence type="ECO:0000313" key="3">
    <source>
        <dbReference type="EMBL" id="KAL1006130.1"/>
    </source>
</evidence>
<dbReference type="GO" id="GO:0016567">
    <property type="term" value="P:protein ubiquitination"/>
    <property type="evidence" value="ECO:0007669"/>
    <property type="project" value="UniProtKB-UniRule"/>
</dbReference>
<dbReference type="PANTHER" id="PTHR12874">
    <property type="entry name" value="F-BOX ONLY PROTEIN 48-RELATED"/>
    <property type="match status" value="1"/>
</dbReference>
<feature type="domain" description="F-box" evidence="2">
    <location>
        <begin position="30"/>
        <end position="77"/>
    </location>
</feature>
<dbReference type="InterPro" id="IPR001810">
    <property type="entry name" value="F-box_dom"/>
</dbReference>
<evidence type="ECO:0000256" key="1">
    <source>
        <dbReference type="RuleBase" id="RU369085"/>
    </source>
</evidence>